<comment type="caution">
    <text evidence="8">Lacks conserved residue(s) required for the propagation of feature annotation.</text>
</comment>
<comment type="caution">
    <text evidence="10">The sequence shown here is derived from an EMBL/GenBank/DDBJ whole genome shotgun (WGS) entry which is preliminary data.</text>
</comment>
<comment type="subcellular location">
    <subcellularLocation>
        <location evidence="1 8">Cell membrane</location>
        <topology evidence="1 8">Multi-pass membrane protein</topology>
    </subcellularLocation>
</comment>
<gene>
    <name evidence="10" type="ORF">FNV43_RR13820</name>
</gene>
<evidence type="ECO:0000256" key="1">
    <source>
        <dbReference type="ARBA" id="ARBA00004651"/>
    </source>
</evidence>
<sequence>MKAIEFSKTRMTMVLRIIAAAAAITAAIVMLTNKDTVFRPTCYQIKYLNLQAYVYFVVANLIAGIYTLLVLLIPANSLLWRTIVAVDAVMCMLVSAANSAALTASLLEKKGNKYVGWNSICDSISSFCVQAFAAISVSLLGLFAFLVLLLFSIHNVLNPLLVEDD</sequence>
<keyword evidence="4 8" id="KW-1003">Cell membrane</keyword>
<dbReference type="PANTHER" id="PTHR36488">
    <property type="entry name" value="CASP-LIKE PROTEIN 1U1"/>
    <property type="match status" value="1"/>
</dbReference>
<dbReference type="EMBL" id="VOIH02000006">
    <property type="protein sequence ID" value="KAF3444130.1"/>
    <property type="molecule type" value="Genomic_DNA"/>
</dbReference>
<dbReference type="InterPro" id="IPR044173">
    <property type="entry name" value="CASPL"/>
</dbReference>
<dbReference type="NCBIfam" id="TIGR01569">
    <property type="entry name" value="A_tha_TIGR01569"/>
    <property type="match status" value="1"/>
</dbReference>
<comment type="subunit">
    <text evidence="3 8">Homodimer and heterodimers.</text>
</comment>
<evidence type="ECO:0000313" key="10">
    <source>
        <dbReference type="EMBL" id="KAF3444130.1"/>
    </source>
</evidence>
<name>A0A8K0H1W7_9ROSA</name>
<protein>
    <recommendedName>
        <fullName evidence="8">CASP-like protein</fullName>
    </recommendedName>
</protein>
<feature type="transmembrane region" description="Helical" evidence="8">
    <location>
        <begin position="124"/>
        <end position="151"/>
    </location>
</feature>
<keyword evidence="6 8" id="KW-1133">Transmembrane helix</keyword>
<organism evidence="10 11">
    <name type="scientific">Rhamnella rubrinervis</name>
    <dbReference type="NCBI Taxonomy" id="2594499"/>
    <lineage>
        <taxon>Eukaryota</taxon>
        <taxon>Viridiplantae</taxon>
        <taxon>Streptophyta</taxon>
        <taxon>Embryophyta</taxon>
        <taxon>Tracheophyta</taxon>
        <taxon>Spermatophyta</taxon>
        <taxon>Magnoliopsida</taxon>
        <taxon>eudicotyledons</taxon>
        <taxon>Gunneridae</taxon>
        <taxon>Pentapetalae</taxon>
        <taxon>rosids</taxon>
        <taxon>fabids</taxon>
        <taxon>Rosales</taxon>
        <taxon>Rhamnaceae</taxon>
        <taxon>rhamnoid group</taxon>
        <taxon>Rhamneae</taxon>
        <taxon>Rhamnella</taxon>
    </lineage>
</organism>
<keyword evidence="11" id="KW-1185">Reference proteome</keyword>
<evidence type="ECO:0000256" key="3">
    <source>
        <dbReference type="ARBA" id="ARBA00011489"/>
    </source>
</evidence>
<dbReference type="Proteomes" id="UP000796880">
    <property type="component" value="Unassembled WGS sequence"/>
</dbReference>
<dbReference type="PANTHER" id="PTHR36488:SF8">
    <property type="entry name" value="CASP-LIKE PROTEIN 1U1"/>
    <property type="match status" value="1"/>
</dbReference>
<evidence type="ECO:0000259" key="9">
    <source>
        <dbReference type="Pfam" id="PF04535"/>
    </source>
</evidence>
<feature type="transmembrane region" description="Helical" evidence="8">
    <location>
        <begin position="12"/>
        <end position="32"/>
    </location>
</feature>
<proteinExistence type="inferred from homology"/>
<comment type="similarity">
    <text evidence="2 8">Belongs to the Casparian strip membrane proteins (CASP) family.</text>
</comment>
<evidence type="ECO:0000256" key="2">
    <source>
        <dbReference type="ARBA" id="ARBA00007651"/>
    </source>
</evidence>
<feature type="domain" description="Casparian strip membrane protein" evidence="9">
    <location>
        <begin position="9"/>
        <end position="143"/>
    </location>
</feature>
<dbReference type="InterPro" id="IPR006459">
    <property type="entry name" value="CASP/CASPL"/>
</dbReference>
<accession>A0A8K0H1W7</accession>
<evidence type="ECO:0000256" key="7">
    <source>
        <dbReference type="ARBA" id="ARBA00023136"/>
    </source>
</evidence>
<dbReference type="InterPro" id="IPR006702">
    <property type="entry name" value="CASP_dom"/>
</dbReference>
<evidence type="ECO:0000256" key="6">
    <source>
        <dbReference type="ARBA" id="ARBA00022989"/>
    </source>
</evidence>
<reference evidence="10" key="1">
    <citation type="submission" date="2020-03" db="EMBL/GenBank/DDBJ databases">
        <title>A high-quality chromosome-level genome assembly of a woody plant with both climbing and erect habits, Rhamnella rubrinervis.</title>
        <authorList>
            <person name="Lu Z."/>
            <person name="Yang Y."/>
            <person name="Zhu X."/>
            <person name="Sun Y."/>
        </authorList>
    </citation>
    <scope>NUCLEOTIDE SEQUENCE</scope>
    <source>
        <strain evidence="10">BYM</strain>
        <tissue evidence="10">Leaf</tissue>
    </source>
</reference>
<evidence type="ECO:0000256" key="4">
    <source>
        <dbReference type="ARBA" id="ARBA00022475"/>
    </source>
</evidence>
<dbReference type="AlphaFoldDB" id="A0A8K0H1W7"/>
<evidence type="ECO:0000256" key="8">
    <source>
        <dbReference type="RuleBase" id="RU361233"/>
    </source>
</evidence>
<dbReference type="GO" id="GO:0005886">
    <property type="term" value="C:plasma membrane"/>
    <property type="evidence" value="ECO:0007669"/>
    <property type="project" value="UniProtKB-SubCell"/>
</dbReference>
<keyword evidence="5 8" id="KW-0812">Transmembrane</keyword>
<evidence type="ECO:0000313" key="11">
    <source>
        <dbReference type="Proteomes" id="UP000796880"/>
    </source>
</evidence>
<feature type="transmembrane region" description="Helical" evidence="8">
    <location>
        <begin position="52"/>
        <end position="72"/>
    </location>
</feature>
<dbReference type="OrthoDB" id="1397816at2759"/>
<keyword evidence="7 8" id="KW-0472">Membrane</keyword>
<evidence type="ECO:0000256" key="5">
    <source>
        <dbReference type="ARBA" id="ARBA00022692"/>
    </source>
</evidence>
<dbReference type="Pfam" id="PF04535">
    <property type="entry name" value="CASP_dom"/>
    <property type="match status" value="1"/>
</dbReference>